<evidence type="ECO:0000313" key="2">
    <source>
        <dbReference type="Proteomes" id="UP001597187"/>
    </source>
</evidence>
<gene>
    <name evidence="1" type="ORF">ACFSBT_14835</name>
</gene>
<evidence type="ECO:0008006" key="3">
    <source>
        <dbReference type="Google" id="ProtNLM"/>
    </source>
</evidence>
<accession>A0ABD6AYV0</accession>
<proteinExistence type="predicted"/>
<dbReference type="AlphaFoldDB" id="A0ABD6AYV0"/>
<keyword evidence="2" id="KW-1185">Reference proteome</keyword>
<protein>
    <recommendedName>
        <fullName evidence="3">Restriction endonuclease</fullName>
    </recommendedName>
</protein>
<dbReference type="Proteomes" id="UP001597187">
    <property type="component" value="Unassembled WGS sequence"/>
</dbReference>
<evidence type="ECO:0000313" key="1">
    <source>
        <dbReference type="EMBL" id="MFD1514555.1"/>
    </source>
</evidence>
<name>A0ABD6AYV0_9EURY</name>
<organism evidence="1 2">
    <name type="scientific">Halomarina rubra</name>
    <dbReference type="NCBI Taxonomy" id="2071873"/>
    <lineage>
        <taxon>Archaea</taxon>
        <taxon>Methanobacteriati</taxon>
        <taxon>Methanobacteriota</taxon>
        <taxon>Stenosarchaea group</taxon>
        <taxon>Halobacteria</taxon>
        <taxon>Halobacteriales</taxon>
        <taxon>Natronomonadaceae</taxon>
        <taxon>Halomarina</taxon>
    </lineage>
</organism>
<dbReference type="RefSeq" id="WP_250874482.1">
    <property type="nucleotide sequence ID" value="NZ_JALXFV010000007.1"/>
</dbReference>
<sequence length="294" mass="33988">MEYPPTDELLPHMPPNDPWENHEVAEGAQSYLTLYYSEDEISKYPVREVTRVNDNKSDPNLETMSYGLCSTCTRDIRSGLVKNGRPYLFFCTNFRGKRHLTGYYHIGWHSLGPPLLTNFSNGSIRDDYRLVADEVKFVYPPISFDEIAEEYGFTDIQSGFRKKLISSDEAELLLSILDQRDDRTGEYISEIERLEQINNRYHEYRYPTWERESGFNWETVQDYVGTENADDDDAVKRILENRGAEVIPKLGSISYEQVSDWHCLVCEYEFENNAPLKLCPNCNNGGGIIPETAI</sequence>
<comment type="caution">
    <text evidence="1">The sequence shown here is derived from an EMBL/GenBank/DDBJ whole genome shotgun (WGS) entry which is preliminary data.</text>
</comment>
<dbReference type="EMBL" id="JBHUDC010000007">
    <property type="protein sequence ID" value="MFD1514555.1"/>
    <property type="molecule type" value="Genomic_DNA"/>
</dbReference>
<reference evidence="1 2" key="1">
    <citation type="journal article" date="2019" name="Int. J. Syst. Evol. Microbiol.">
        <title>The Global Catalogue of Microorganisms (GCM) 10K type strain sequencing project: providing services to taxonomists for standard genome sequencing and annotation.</title>
        <authorList>
            <consortium name="The Broad Institute Genomics Platform"/>
            <consortium name="The Broad Institute Genome Sequencing Center for Infectious Disease"/>
            <person name="Wu L."/>
            <person name="Ma J."/>
        </authorList>
    </citation>
    <scope>NUCLEOTIDE SEQUENCE [LARGE SCALE GENOMIC DNA]</scope>
    <source>
        <strain evidence="1 2">CGMCC 1.12563</strain>
    </source>
</reference>